<name>A0AAD7LF38_QUISA</name>
<keyword evidence="1" id="KW-0687">Ribonucleoprotein</keyword>
<dbReference type="AlphaFoldDB" id="A0AAD7LF38"/>
<protein>
    <submittedName>
        <fullName evidence="1">U2 small nuclear ribonucleoprotein auxiliary factor-like protein</fullName>
    </submittedName>
</protein>
<dbReference type="EMBL" id="JARAOO010000009">
    <property type="protein sequence ID" value="KAJ7957035.1"/>
    <property type="molecule type" value="Genomic_DNA"/>
</dbReference>
<comment type="caution">
    <text evidence="1">The sequence shown here is derived from an EMBL/GenBank/DDBJ whole genome shotgun (WGS) entry which is preliminary data.</text>
</comment>
<accession>A0AAD7LF38</accession>
<keyword evidence="2" id="KW-1185">Reference proteome</keyword>
<organism evidence="1 2">
    <name type="scientific">Quillaja saponaria</name>
    <name type="common">Soap bark tree</name>
    <dbReference type="NCBI Taxonomy" id="32244"/>
    <lineage>
        <taxon>Eukaryota</taxon>
        <taxon>Viridiplantae</taxon>
        <taxon>Streptophyta</taxon>
        <taxon>Embryophyta</taxon>
        <taxon>Tracheophyta</taxon>
        <taxon>Spermatophyta</taxon>
        <taxon>Magnoliopsida</taxon>
        <taxon>eudicotyledons</taxon>
        <taxon>Gunneridae</taxon>
        <taxon>Pentapetalae</taxon>
        <taxon>rosids</taxon>
        <taxon>fabids</taxon>
        <taxon>Fabales</taxon>
        <taxon>Quillajaceae</taxon>
        <taxon>Quillaja</taxon>
    </lineage>
</organism>
<evidence type="ECO:0000313" key="1">
    <source>
        <dbReference type="EMBL" id="KAJ7957035.1"/>
    </source>
</evidence>
<evidence type="ECO:0000313" key="2">
    <source>
        <dbReference type="Proteomes" id="UP001163823"/>
    </source>
</evidence>
<dbReference type="GO" id="GO:1990904">
    <property type="term" value="C:ribonucleoprotein complex"/>
    <property type="evidence" value="ECO:0007669"/>
    <property type="project" value="UniProtKB-KW"/>
</dbReference>
<dbReference type="Proteomes" id="UP001163823">
    <property type="component" value="Chromosome 9"/>
</dbReference>
<sequence length="77" mass="8832">MHISEHPSFTCKERNETIQIELEQYSKRQKFQKITDKEEGDVSISNGLQSSSDKLAARDIGLTKVTNRVVPGHQRYV</sequence>
<gene>
    <name evidence="1" type="ORF">O6P43_023386</name>
</gene>
<reference evidence="1" key="1">
    <citation type="journal article" date="2023" name="Science">
        <title>Elucidation of the pathway for biosynthesis of saponin adjuvants from the soapbark tree.</title>
        <authorList>
            <person name="Reed J."/>
            <person name="Orme A."/>
            <person name="El-Demerdash A."/>
            <person name="Owen C."/>
            <person name="Martin L.B.B."/>
            <person name="Misra R.C."/>
            <person name="Kikuchi S."/>
            <person name="Rejzek M."/>
            <person name="Martin A.C."/>
            <person name="Harkess A."/>
            <person name="Leebens-Mack J."/>
            <person name="Louveau T."/>
            <person name="Stephenson M.J."/>
            <person name="Osbourn A."/>
        </authorList>
    </citation>
    <scope>NUCLEOTIDE SEQUENCE</scope>
    <source>
        <strain evidence="1">S10</strain>
    </source>
</reference>
<proteinExistence type="predicted"/>
<dbReference type="KEGG" id="qsa:O6P43_023386"/>